<keyword evidence="5" id="KW-1185">Reference proteome</keyword>
<dbReference type="KEGG" id="mlr:MELLADRAFT_104233"/>
<dbReference type="GO" id="GO:0016020">
    <property type="term" value="C:membrane"/>
    <property type="evidence" value="ECO:0007669"/>
    <property type="project" value="TreeGrafter"/>
</dbReference>
<gene>
    <name evidence="4" type="ORF">MELLADRAFT_104233</name>
</gene>
<dbReference type="VEuPathDB" id="FungiDB:MELLADRAFT_104233"/>
<evidence type="ECO:0000256" key="2">
    <source>
        <dbReference type="SAM" id="Phobius"/>
    </source>
</evidence>
<feature type="transmembrane region" description="Helical" evidence="2">
    <location>
        <begin position="88"/>
        <end position="108"/>
    </location>
</feature>
<feature type="transmembrane region" description="Helical" evidence="2">
    <location>
        <begin position="391"/>
        <end position="411"/>
    </location>
</feature>
<dbReference type="HOGENOM" id="CLU_020178_2_1_1"/>
<name>F4RE13_MELLP</name>
<reference evidence="5" key="1">
    <citation type="journal article" date="2011" name="Proc. Natl. Acad. Sci. U.S.A.">
        <title>Obligate biotrophy features unraveled by the genomic analysis of rust fungi.</title>
        <authorList>
            <person name="Duplessis S."/>
            <person name="Cuomo C.A."/>
            <person name="Lin Y.-C."/>
            <person name="Aerts A."/>
            <person name="Tisserant E."/>
            <person name="Veneault-Fourrey C."/>
            <person name="Joly D.L."/>
            <person name="Hacquard S."/>
            <person name="Amselem J."/>
            <person name="Cantarel B.L."/>
            <person name="Chiu R."/>
            <person name="Coutinho P.M."/>
            <person name="Feau N."/>
            <person name="Field M."/>
            <person name="Frey P."/>
            <person name="Gelhaye E."/>
            <person name="Goldberg J."/>
            <person name="Grabherr M.G."/>
            <person name="Kodira C.D."/>
            <person name="Kohler A."/>
            <person name="Kuees U."/>
            <person name="Lindquist E.A."/>
            <person name="Lucas S.M."/>
            <person name="Mago R."/>
            <person name="Mauceli E."/>
            <person name="Morin E."/>
            <person name="Murat C."/>
            <person name="Pangilinan J.L."/>
            <person name="Park R."/>
            <person name="Pearson M."/>
            <person name="Quesneville H."/>
            <person name="Rouhier N."/>
            <person name="Sakthikumar S."/>
            <person name="Salamov A.A."/>
            <person name="Schmutz J."/>
            <person name="Selles B."/>
            <person name="Shapiro H."/>
            <person name="Tanguay P."/>
            <person name="Tuskan G.A."/>
            <person name="Henrissat B."/>
            <person name="Van de Peer Y."/>
            <person name="Rouze P."/>
            <person name="Ellis J.G."/>
            <person name="Dodds P.N."/>
            <person name="Schein J.E."/>
            <person name="Zhong S."/>
            <person name="Hamelin R.C."/>
            <person name="Grigoriev I.V."/>
            <person name="Szabo L.J."/>
            <person name="Martin F."/>
        </authorList>
    </citation>
    <scope>NUCLEOTIDE SEQUENCE [LARGE SCALE GENOMIC DNA]</scope>
    <source>
        <strain evidence="5">98AG31 / pathotype 3-4-7</strain>
    </source>
</reference>
<organism evidence="5">
    <name type="scientific">Melampsora larici-populina (strain 98AG31 / pathotype 3-4-7)</name>
    <name type="common">Poplar leaf rust fungus</name>
    <dbReference type="NCBI Taxonomy" id="747676"/>
    <lineage>
        <taxon>Eukaryota</taxon>
        <taxon>Fungi</taxon>
        <taxon>Dikarya</taxon>
        <taxon>Basidiomycota</taxon>
        <taxon>Pucciniomycotina</taxon>
        <taxon>Pucciniomycetes</taxon>
        <taxon>Pucciniales</taxon>
        <taxon>Melampsoraceae</taxon>
        <taxon>Melampsora</taxon>
    </lineage>
</organism>
<dbReference type="Pfam" id="PF12051">
    <property type="entry name" value="DUF3533"/>
    <property type="match status" value="1"/>
</dbReference>
<dbReference type="PANTHER" id="PTHR34814:SF1">
    <property type="entry name" value="NITROSOGUANIDINE RESISTANCE PROTEIN SNG1"/>
    <property type="match status" value="1"/>
</dbReference>
<dbReference type="AlphaFoldDB" id="F4RE13"/>
<evidence type="ECO:0000259" key="3">
    <source>
        <dbReference type="Pfam" id="PF12051"/>
    </source>
</evidence>
<dbReference type="RefSeq" id="XP_007407230.1">
    <property type="nucleotide sequence ID" value="XM_007407168.1"/>
</dbReference>
<feature type="transmembrane region" description="Helical" evidence="2">
    <location>
        <begin position="324"/>
        <end position="343"/>
    </location>
</feature>
<dbReference type="GeneID" id="18922197"/>
<feature type="compositionally biased region" description="Polar residues" evidence="1">
    <location>
        <begin position="17"/>
        <end position="31"/>
    </location>
</feature>
<dbReference type="PANTHER" id="PTHR34814">
    <property type="entry name" value="NITROSOGUANIDINE RESISTANCE PROTEIN SNG1"/>
    <property type="match status" value="1"/>
</dbReference>
<sequence>MEHPDPNVSPDPLVCPSIQSERTALGSTPASPHSRHSQPKPTRLNDKTKIPDSNATIVEKSVPSPKIPFSHTILDPSISHERNAFVKMIVMGVAVTSIAIFAFLSIYWGSIWKLPQYANKLEGIVVDFDQDVIGQAVITAFKQNTGQSTQLTWTIVDASKYNTPEGVIDAILAQEYWAAIVVNRGASANLQQAVTRQDANYNGSLAVNVYGCGARDDNAYSAFILPSIDTGMRNAQTAFASSHARSQADAAAVGALMRAAPQTITRPLRYVMNDLRPFDVPVAQAVVFVGLIYLLIISFILTLLNFNARMTSGLYSKLDFRSLIIVRVATSFFMFFWLSWVYALISLAFKVPFSRYYGRGGFLIYWAMSFLGMSALGLAVEALITILTPRFIPYFLVLWLITNISVSSYPIEMLPGVFRYGYATPFYNLSQTFRTIIFNTKDELGLNFGVQVAWIALSLTTLILFQFYNRRKEQINMRKSNPA</sequence>
<protein>
    <recommendedName>
        <fullName evidence="3">DUF3533 domain-containing protein</fullName>
    </recommendedName>
</protein>
<dbReference type="InterPro" id="IPR022703">
    <property type="entry name" value="DUF3533"/>
</dbReference>
<keyword evidence="2" id="KW-1133">Transmembrane helix</keyword>
<evidence type="ECO:0000256" key="1">
    <source>
        <dbReference type="SAM" id="MobiDB-lite"/>
    </source>
</evidence>
<dbReference type="InParanoid" id="F4RE13"/>
<dbReference type="InterPro" id="IPR053001">
    <property type="entry name" value="MNNG_permease-like"/>
</dbReference>
<evidence type="ECO:0000313" key="4">
    <source>
        <dbReference type="EMBL" id="EGG09503.1"/>
    </source>
</evidence>
<feature type="region of interest" description="Disordered" evidence="1">
    <location>
        <begin position="1"/>
        <end position="54"/>
    </location>
</feature>
<dbReference type="OrthoDB" id="2140105at2759"/>
<feature type="transmembrane region" description="Helical" evidence="2">
    <location>
        <begin position="363"/>
        <end position="384"/>
    </location>
</feature>
<feature type="transmembrane region" description="Helical" evidence="2">
    <location>
        <begin position="282"/>
        <end position="304"/>
    </location>
</feature>
<dbReference type="Proteomes" id="UP000001072">
    <property type="component" value="Unassembled WGS sequence"/>
</dbReference>
<keyword evidence="2" id="KW-0472">Membrane</keyword>
<feature type="domain" description="DUF3533" evidence="3">
    <location>
        <begin position="96"/>
        <end position="459"/>
    </location>
</feature>
<proteinExistence type="predicted"/>
<evidence type="ECO:0000313" key="5">
    <source>
        <dbReference type="Proteomes" id="UP000001072"/>
    </source>
</evidence>
<dbReference type="eggNOG" id="ENOG502QUA0">
    <property type="taxonomic scope" value="Eukaryota"/>
</dbReference>
<feature type="transmembrane region" description="Helical" evidence="2">
    <location>
        <begin position="448"/>
        <end position="468"/>
    </location>
</feature>
<accession>F4RE13</accession>
<keyword evidence="2" id="KW-0812">Transmembrane</keyword>
<dbReference type="EMBL" id="GL883097">
    <property type="protein sequence ID" value="EGG09503.1"/>
    <property type="molecule type" value="Genomic_DNA"/>
</dbReference>